<dbReference type="InParanoid" id="A0A5C3PE35"/>
<name>A0A5C3PE35_9APHY</name>
<organism evidence="2 3">
    <name type="scientific">Polyporus arcularius HHB13444</name>
    <dbReference type="NCBI Taxonomy" id="1314778"/>
    <lineage>
        <taxon>Eukaryota</taxon>
        <taxon>Fungi</taxon>
        <taxon>Dikarya</taxon>
        <taxon>Basidiomycota</taxon>
        <taxon>Agaricomycotina</taxon>
        <taxon>Agaricomycetes</taxon>
        <taxon>Polyporales</taxon>
        <taxon>Polyporaceae</taxon>
        <taxon>Polyporus</taxon>
    </lineage>
</organism>
<feature type="transmembrane region" description="Helical" evidence="1">
    <location>
        <begin position="128"/>
        <end position="148"/>
    </location>
</feature>
<dbReference type="Proteomes" id="UP000308197">
    <property type="component" value="Unassembled WGS sequence"/>
</dbReference>
<sequence>MDPLAPQILSNLDRNGTLGMGYLGAVVSSLIYGITCIQTFQYYRSPKGQGDPTYIRAFVFVICVLDTVHQVLVVYAFYHYLVTGYGIPSTLIYLSWSIPASLVTNNTTYILIRCFFLMRIWRLSGNKHLVFALGALALSRFSLTLYYTSQVFMHNVLLEAEIGTKGYFLLIAEICIADDHTGCSNMVPLLRSSDDGSLHRNTDVLFTSRAFWDCTVRSRLIQNHPVPEQPPRSDSMVSKILVMVVSSSTLSAIIAIATLSAYTLAPTKLYNLFFDCILETVDVNAVLTSLNSREFLNQTVEANIATDVKRPVSTAVSARADKDRVRLDVYQIPTLEAPTNVLFRNNRRSTDGRFHTPTQLR</sequence>
<feature type="transmembrane region" description="Helical" evidence="1">
    <location>
        <begin position="20"/>
        <end position="43"/>
    </location>
</feature>
<evidence type="ECO:0000313" key="2">
    <source>
        <dbReference type="EMBL" id="TFK87287.1"/>
    </source>
</evidence>
<feature type="transmembrane region" description="Helical" evidence="1">
    <location>
        <begin position="90"/>
        <end position="116"/>
    </location>
</feature>
<reference evidence="2 3" key="1">
    <citation type="journal article" date="2019" name="Nat. Ecol. Evol.">
        <title>Megaphylogeny resolves global patterns of mushroom evolution.</title>
        <authorList>
            <person name="Varga T."/>
            <person name="Krizsan K."/>
            <person name="Foldi C."/>
            <person name="Dima B."/>
            <person name="Sanchez-Garcia M."/>
            <person name="Sanchez-Ramirez S."/>
            <person name="Szollosi G.J."/>
            <person name="Szarkandi J.G."/>
            <person name="Papp V."/>
            <person name="Albert L."/>
            <person name="Andreopoulos W."/>
            <person name="Angelini C."/>
            <person name="Antonin V."/>
            <person name="Barry K.W."/>
            <person name="Bougher N.L."/>
            <person name="Buchanan P."/>
            <person name="Buyck B."/>
            <person name="Bense V."/>
            <person name="Catcheside P."/>
            <person name="Chovatia M."/>
            <person name="Cooper J."/>
            <person name="Damon W."/>
            <person name="Desjardin D."/>
            <person name="Finy P."/>
            <person name="Geml J."/>
            <person name="Haridas S."/>
            <person name="Hughes K."/>
            <person name="Justo A."/>
            <person name="Karasinski D."/>
            <person name="Kautmanova I."/>
            <person name="Kiss B."/>
            <person name="Kocsube S."/>
            <person name="Kotiranta H."/>
            <person name="LaButti K.M."/>
            <person name="Lechner B.E."/>
            <person name="Liimatainen K."/>
            <person name="Lipzen A."/>
            <person name="Lukacs Z."/>
            <person name="Mihaltcheva S."/>
            <person name="Morgado L.N."/>
            <person name="Niskanen T."/>
            <person name="Noordeloos M.E."/>
            <person name="Ohm R.A."/>
            <person name="Ortiz-Santana B."/>
            <person name="Ovrebo C."/>
            <person name="Racz N."/>
            <person name="Riley R."/>
            <person name="Savchenko A."/>
            <person name="Shiryaev A."/>
            <person name="Soop K."/>
            <person name="Spirin V."/>
            <person name="Szebenyi C."/>
            <person name="Tomsovsky M."/>
            <person name="Tulloss R.E."/>
            <person name="Uehling J."/>
            <person name="Grigoriev I.V."/>
            <person name="Vagvolgyi C."/>
            <person name="Papp T."/>
            <person name="Martin F.M."/>
            <person name="Miettinen O."/>
            <person name="Hibbett D.S."/>
            <person name="Nagy L.G."/>
        </authorList>
    </citation>
    <scope>NUCLEOTIDE SEQUENCE [LARGE SCALE GENOMIC DNA]</scope>
    <source>
        <strain evidence="2 3">HHB13444</strain>
    </source>
</reference>
<protein>
    <submittedName>
        <fullName evidence="2">Uncharacterized protein</fullName>
    </submittedName>
</protein>
<keyword evidence="1" id="KW-0472">Membrane</keyword>
<keyword evidence="1" id="KW-1133">Transmembrane helix</keyword>
<dbReference type="PANTHER" id="PTHR40465">
    <property type="entry name" value="CHROMOSOME 1, WHOLE GENOME SHOTGUN SEQUENCE"/>
    <property type="match status" value="1"/>
</dbReference>
<evidence type="ECO:0000256" key="1">
    <source>
        <dbReference type="SAM" id="Phobius"/>
    </source>
</evidence>
<gene>
    <name evidence="2" type="ORF">K466DRAFT_599607</name>
</gene>
<proteinExistence type="predicted"/>
<feature type="transmembrane region" description="Helical" evidence="1">
    <location>
        <begin position="240"/>
        <end position="264"/>
    </location>
</feature>
<keyword evidence="3" id="KW-1185">Reference proteome</keyword>
<feature type="transmembrane region" description="Helical" evidence="1">
    <location>
        <begin position="55"/>
        <end position="78"/>
    </location>
</feature>
<keyword evidence="1" id="KW-0812">Transmembrane</keyword>
<dbReference type="PANTHER" id="PTHR40465:SF1">
    <property type="entry name" value="DUF6534 DOMAIN-CONTAINING PROTEIN"/>
    <property type="match status" value="1"/>
</dbReference>
<accession>A0A5C3PE35</accession>
<dbReference type="AlphaFoldDB" id="A0A5C3PE35"/>
<evidence type="ECO:0000313" key="3">
    <source>
        <dbReference type="Proteomes" id="UP000308197"/>
    </source>
</evidence>
<dbReference type="STRING" id="1314778.A0A5C3PE35"/>
<dbReference type="EMBL" id="ML211160">
    <property type="protein sequence ID" value="TFK87287.1"/>
    <property type="molecule type" value="Genomic_DNA"/>
</dbReference>